<gene>
    <name evidence="2" type="ORF">BDW59DRAFT_151569</name>
</gene>
<evidence type="ECO:0000313" key="2">
    <source>
        <dbReference type="EMBL" id="KAL2819270.1"/>
    </source>
</evidence>
<feature type="compositionally biased region" description="Basic and acidic residues" evidence="1">
    <location>
        <begin position="29"/>
        <end position="50"/>
    </location>
</feature>
<protein>
    <submittedName>
        <fullName evidence="2">Uncharacterized protein</fullName>
    </submittedName>
</protein>
<sequence length="83" mass="9854">MPEASKPDPKEGLMERMFHRNPSFDQAQDQDKPKVSPEHLENQSHEDRPPHHQRRDSKLQRFKNYLKSEDELDEAAKTYAKLL</sequence>
<accession>A0ABR4HV52</accession>
<organism evidence="2 3">
    <name type="scientific">Aspergillus cavernicola</name>
    <dbReference type="NCBI Taxonomy" id="176166"/>
    <lineage>
        <taxon>Eukaryota</taxon>
        <taxon>Fungi</taxon>
        <taxon>Dikarya</taxon>
        <taxon>Ascomycota</taxon>
        <taxon>Pezizomycotina</taxon>
        <taxon>Eurotiomycetes</taxon>
        <taxon>Eurotiomycetidae</taxon>
        <taxon>Eurotiales</taxon>
        <taxon>Aspergillaceae</taxon>
        <taxon>Aspergillus</taxon>
        <taxon>Aspergillus subgen. Nidulantes</taxon>
    </lineage>
</organism>
<comment type="caution">
    <text evidence="2">The sequence shown here is derived from an EMBL/GenBank/DDBJ whole genome shotgun (WGS) entry which is preliminary data.</text>
</comment>
<keyword evidence="3" id="KW-1185">Reference proteome</keyword>
<dbReference type="Proteomes" id="UP001610335">
    <property type="component" value="Unassembled WGS sequence"/>
</dbReference>
<feature type="compositionally biased region" description="Basic and acidic residues" evidence="1">
    <location>
        <begin position="1"/>
        <end position="18"/>
    </location>
</feature>
<name>A0ABR4HV52_9EURO</name>
<dbReference type="EMBL" id="JBFXLS010000078">
    <property type="protein sequence ID" value="KAL2819270.1"/>
    <property type="molecule type" value="Genomic_DNA"/>
</dbReference>
<feature type="region of interest" description="Disordered" evidence="1">
    <location>
        <begin position="1"/>
        <end position="58"/>
    </location>
</feature>
<evidence type="ECO:0000313" key="3">
    <source>
        <dbReference type="Proteomes" id="UP001610335"/>
    </source>
</evidence>
<reference evidence="2 3" key="1">
    <citation type="submission" date="2024-07" db="EMBL/GenBank/DDBJ databases">
        <title>Section-level genome sequencing and comparative genomics of Aspergillus sections Usti and Cavernicolus.</title>
        <authorList>
            <consortium name="Lawrence Berkeley National Laboratory"/>
            <person name="Nybo J.L."/>
            <person name="Vesth T.C."/>
            <person name="Theobald S."/>
            <person name="Frisvad J.C."/>
            <person name="Larsen T.O."/>
            <person name="Kjaerboelling I."/>
            <person name="Rothschild-Mancinelli K."/>
            <person name="Lyhne E.K."/>
            <person name="Kogle M.E."/>
            <person name="Barry K."/>
            <person name="Clum A."/>
            <person name="Na H."/>
            <person name="Ledsgaard L."/>
            <person name="Lin J."/>
            <person name="Lipzen A."/>
            <person name="Kuo A."/>
            <person name="Riley R."/>
            <person name="Mondo S."/>
            <person name="LaButti K."/>
            <person name="Haridas S."/>
            <person name="Pangalinan J."/>
            <person name="Salamov A.A."/>
            <person name="Simmons B.A."/>
            <person name="Magnuson J.K."/>
            <person name="Chen J."/>
            <person name="Drula E."/>
            <person name="Henrissat B."/>
            <person name="Wiebenga A."/>
            <person name="Lubbers R.J."/>
            <person name="Gomes A.C."/>
            <person name="Makela M.R."/>
            <person name="Stajich J."/>
            <person name="Grigoriev I.V."/>
            <person name="Mortensen U.H."/>
            <person name="De vries R.P."/>
            <person name="Baker S.E."/>
            <person name="Andersen M.R."/>
        </authorList>
    </citation>
    <scope>NUCLEOTIDE SEQUENCE [LARGE SCALE GENOMIC DNA]</scope>
    <source>
        <strain evidence="2 3">CBS 600.67</strain>
    </source>
</reference>
<evidence type="ECO:0000256" key="1">
    <source>
        <dbReference type="SAM" id="MobiDB-lite"/>
    </source>
</evidence>
<proteinExistence type="predicted"/>